<keyword evidence="1" id="KW-1133">Transmembrane helix</keyword>
<feature type="transmembrane region" description="Helical" evidence="1">
    <location>
        <begin position="27"/>
        <end position="48"/>
    </location>
</feature>
<feature type="non-terminal residue" evidence="2">
    <location>
        <position position="119"/>
    </location>
</feature>
<reference evidence="2 3" key="1">
    <citation type="submission" date="2024-02" db="EMBL/GenBank/DDBJ databases">
        <authorList>
            <person name="Vignale AGUSTIN F."/>
            <person name="Sosa J E."/>
            <person name="Modenutti C."/>
        </authorList>
    </citation>
    <scope>NUCLEOTIDE SEQUENCE [LARGE SCALE GENOMIC DNA]</scope>
</reference>
<evidence type="ECO:0000256" key="1">
    <source>
        <dbReference type="SAM" id="Phobius"/>
    </source>
</evidence>
<comment type="caution">
    <text evidence="2">The sequence shown here is derived from an EMBL/GenBank/DDBJ whole genome shotgun (WGS) entry which is preliminary data.</text>
</comment>
<dbReference type="EMBL" id="CAUOFW020010391">
    <property type="protein sequence ID" value="CAK9188347.1"/>
    <property type="molecule type" value="Genomic_DNA"/>
</dbReference>
<feature type="transmembrane region" description="Helical" evidence="1">
    <location>
        <begin position="54"/>
        <end position="78"/>
    </location>
</feature>
<dbReference type="Proteomes" id="UP001642360">
    <property type="component" value="Unassembled WGS sequence"/>
</dbReference>
<name>A0ABC8V693_9AQUA</name>
<evidence type="ECO:0000313" key="3">
    <source>
        <dbReference type="Proteomes" id="UP001642360"/>
    </source>
</evidence>
<dbReference type="AlphaFoldDB" id="A0ABC8V693"/>
<sequence length="119" mass="11481">MHRKFSILAVASQGLVVDRGGYRKGKVGIVTGMVEMKGIIVGIVGSAAGRGGNVAFGIVGMVGRVGFGMVLGIGKIVVFGRVGAVGSLGNGIVGNGGTMVVGKCGSVGSVGSASATSGE</sequence>
<accession>A0ABC8V693</accession>
<protein>
    <submittedName>
        <fullName evidence="2">Uncharacterized protein</fullName>
    </submittedName>
</protein>
<gene>
    <name evidence="2" type="ORF">ILEXP_LOCUS59015</name>
</gene>
<keyword evidence="1" id="KW-0472">Membrane</keyword>
<keyword evidence="3" id="KW-1185">Reference proteome</keyword>
<keyword evidence="1" id="KW-0812">Transmembrane</keyword>
<proteinExistence type="predicted"/>
<evidence type="ECO:0000313" key="2">
    <source>
        <dbReference type="EMBL" id="CAK9188347.1"/>
    </source>
</evidence>
<organism evidence="2 3">
    <name type="scientific">Ilex paraguariensis</name>
    <name type="common">yerba mate</name>
    <dbReference type="NCBI Taxonomy" id="185542"/>
    <lineage>
        <taxon>Eukaryota</taxon>
        <taxon>Viridiplantae</taxon>
        <taxon>Streptophyta</taxon>
        <taxon>Embryophyta</taxon>
        <taxon>Tracheophyta</taxon>
        <taxon>Spermatophyta</taxon>
        <taxon>Magnoliopsida</taxon>
        <taxon>eudicotyledons</taxon>
        <taxon>Gunneridae</taxon>
        <taxon>Pentapetalae</taxon>
        <taxon>asterids</taxon>
        <taxon>campanulids</taxon>
        <taxon>Aquifoliales</taxon>
        <taxon>Aquifoliaceae</taxon>
        <taxon>Ilex</taxon>
    </lineage>
</organism>